<reference evidence="1 2" key="1">
    <citation type="submission" date="2016-10" db="EMBL/GenBank/DDBJ databases">
        <authorList>
            <person name="de Groot N.N."/>
        </authorList>
    </citation>
    <scope>NUCLEOTIDE SEQUENCE [LARGE SCALE GENOMIC DNA]</scope>
    <source>
        <strain evidence="1 2">Nl14</strain>
    </source>
</reference>
<dbReference type="Proteomes" id="UP000182649">
    <property type="component" value="Unassembled WGS sequence"/>
</dbReference>
<proteinExistence type="predicted"/>
<dbReference type="OrthoDB" id="8566020at2"/>
<evidence type="ECO:0000313" key="1">
    <source>
        <dbReference type="EMBL" id="SFU64626.1"/>
    </source>
</evidence>
<dbReference type="RefSeq" id="WP_074975198.1">
    <property type="nucleotide sequence ID" value="NZ_FPBZ01000012.1"/>
</dbReference>
<name>A0A1I7HVV5_9PROT</name>
<gene>
    <name evidence="1" type="ORF">SAMN05216417_11217</name>
</gene>
<protein>
    <submittedName>
        <fullName evidence="1">Uncharacterized protein</fullName>
    </submittedName>
</protein>
<sequence length="140" mass="14793">MDNLSSDDAFELGNQFRDAAIALGDWRIQRRASLSKAEWNELDSQEILLLNTASSLYTSAIGLVLADSQLAFERLQSSVKEAKAAVKHITTLKQALDLASALVLLAGAIYSGNAASLPSAIVALEDAAEAIVDGTDSRTG</sequence>
<evidence type="ECO:0000313" key="2">
    <source>
        <dbReference type="Proteomes" id="UP000182649"/>
    </source>
</evidence>
<dbReference type="EMBL" id="FPBZ01000012">
    <property type="protein sequence ID" value="SFU64626.1"/>
    <property type="molecule type" value="Genomic_DNA"/>
</dbReference>
<dbReference type="AlphaFoldDB" id="A0A1I7HVV5"/>
<organism evidence="1 2">
    <name type="scientific">Nitrosospira multiformis</name>
    <dbReference type="NCBI Taxonomy" id="1231"/>
    <lineage>
        <taxon>Bacteria</taxon>
        <taxon>Pseudomonadati</taxon>
        <taxon>Pseudomonadota</taxon>
        <taxon>Betaproteobacteria</taxon>
        <taxon>Nitrosomonadales</taxon>
        <taxon>Nitrosomonadaceae</taxon>
        <taxon>Nitrosospira</taxon>
    </lineage>
</organism>
<accession>A0A1I7HVV5</accession>